<feature type="transmembrane region" description="Helical" evidence="1">
    <location>
        <begin position="49"/>
        <end position="67"/>
    </location>
</feature>
<keyword evidence="1" id="KW-0812">Transmembrane</keyword>
<feature type="transmembrane region" description="Helical" evidence="1">
    <location>
        <begin position="117"/>
        <end position="139"/>
    </location>
</feature>
<feature type="transmembrane region" description="Helical" evidence="1">
    <location>
        <begin position="7"/>
        <end position="29"/>
    </location>
</feature>
<dbReference type="OrthoDB" id="1121549at2"/>
<evidence type="ECO:0000256" key="1">
    <source>
        <dbReference type="SAM" id="Phobius"/>
    </source>
</evidence>
<evidence type="ECO:0000313" key="3">
    <source>
        <dbReference type="Proteomes" id="UP000319040"/>
    </source>
</evidence>
<proteinExistence type="predicted"/>
<sequence>MTKLSKILSLVLYALLGVTVVLTIMYFTGGDVPGETFRTPVYTDTFLNWAKILVVATAAIVVLFELVNIVLNPKNAVRSLISAGVLIVIALVSYSMADDTALRLSGYEGADNVPSMLKMAGAFLYGTYILLGIVFVTILGTELSKIFK</sequence>
<accession>A0A521DS18</accession>
<keyword evidence="1" id="KW-1133">Transmembrane helix</keyword>
<keyword evidence="3" id="KW-1185">Reference proteome</keyword>
<feature type="transmembrane region" description="Helical" evidence="1">
    <location>
        <begin position="79"/>
        <end position="97"/>
    </location>
</feature>
<name>A0A521DS18_SACCC</name>
<evidence type="ECO:0000313" key="2">
    <source>
        <dbReference type="EMBL" id="SMO74516.1"/>
    </source>
</evidence>
<dbReference type="Proteomes" id="UP000319040">
    <property type="component" value="Unassembled WGS sequence"/>
</dbReference>
<dbReference type="AlphaFoldDB" id="A0A521DS18"/>
<reference evidence="2 3" key="1">
    <citation type="submission" date="2017-05" db="EMBL/GenBank/DDBJ databases">
        <authorList>
            <person name="Varghese N."/>
            <person name="Submissions S."/>
        </authorList>
    </citation>
    <scope>NUCLEOTIDE SEQUENCE [LARGE SCALE GENOMIC DNA]</scope>
    <source>
        <strain evidence="2 3">DSM 27040</strain>
    </source>
</reference>
<protein>
    <submittedName>
        <fullName evidence="2">Uncharacterized protein</fullName>
    </submittedName>
</protein>
<keyword evidence="1" id="KW-0472">Membrane</keyword>
<dbReference type="EMBL" id="FXTB01000006">
    <property type="protein sequence ID" value="SMO74516.1"/>
    <property type="molecule type" value="Genomic_DNA"/>
</dbReference>
<gene>
    <name evidence="2" type="ORF">SAMN06265379_106121</name>
</gene>
<organism evidence="2 3">
    <name type="scientific">Saccharicrinis carchari</name>
    <dbReference type="NCBI Taxonomy" id="1168039"/>
    <lineage>
        <taxon>Bacteria</taxon>
        <taxon>Pseudomonadati</taxon>
        <taxon>Bacteroidota</taxon>
        <taxon>Bacteroidia</taxon>
        <taxon>Marinilabiliales</taxon>
        <taxon>Marinilabiliaceae</taxon>
        <taxon>Saccharicrinis</taxon>
    </lineage>
</organism>
<dbReference type="RefSeq" id="WP_142533829.1">
    <property type="nucleotide sequence ID" value="NZ_FXTB01000006.1"/>
</dbReference>